<name>Q608C5_METCA</name>
<evidence type="ECO:0000313" key="1">
    <source>
        <dbReference type="EMBL" id="AAU92156.1"/>
    </source>
</evidence>
<dbReference type="AlphaFoldDB" id="Q608C5"/>
<dbReference type="HOGENOM" id="CLU_3365840_0_0_6"/>
<evidence type="ECO:0000313" key="2">
    <source>
        <dbReference type="Proteomes" id="UP000006821"/>
    </source>
</evidence>
<proteinExistence type="predicted"/>
<gene>
    <name evidence="1" type="ordered locus">MCA1570</name>
</gene>
<sequence length="35" mass="3838">MLASSELKTFRGLRPSRARAVQIPLRAEEGGLNVN</sequence>
<dbReference type="KEGG" id="mca:MCA1570"/>
<dbReference type="EMBL" id="AE017282">
    <property type="protein sequence ID" value="AAU92156.1"/>
    <property type="molecule type" value="Genomic_DNA"/>
</dbReference>
<organism evidence="1 2">
    <name type="scientific">Methylococcus capsulatus (strain ATCC 33009 / NCIMB 11132 / Bath)</name>
    <dbReference type="NCBI Taxonomy" id="243233"/>
    <lineage>
        <taxon>Bacteria</taxon>
        <taxon>Pseudomonadati</taxon>
        <taxon>Pseudomonadota</taxon>
        <taxon>Gammaproteobacteria</taxon>
        <taxon>Methylococcales</taxon>
        <taxon>Methylococcaceae</taxon>
        <taxon>Methylococcus</taxon>
    </lineage>
</organism>
<accession>Q608C5</accession>
<protein>
    <submittedName>
        <fullName evidence="1">Uncharacterized protein</fullName>
    </submittedName>
</protein>
<dbReference type="Proteomes" id="UP000006821">
    <property type="component" value="Chromosome"/>
</dbReference>
<reference evidence="1 2" key="1">
    <citation type="journal article" date="2004" name="PLoS Biol.">
        <title>Genomic insights into methanotrophy: the complete genome sequence of Methylococcus capsulatus (Bath).</title>
        <authorList>
            <person name="Ward N.L."/>
            <person name="Larsen O."/>
            <person name="Sakwa J."/>
            <person name="Bruseth L."/>
            <person name="Khouri H.M."/>
            <person name="Durkin A.S."/>
            <person name="Dimitrov G."/>
            <person name="Jiang L."/>
            <person name="Scanlan D."/>
            <person name="Kang K.H."/>
            <person name="Lewis M.R."/>
            <person name="Nelson K.E."/>
            <person name="Methe B.A."/>
            <person name="Wu M."/>
            <person name="Heidelberg J.F."/>
            <person name="Paulsen I.T."/>
            <person name="Fouts D.E."/>
            <person name="Ravel J."/>
            <person name="Tettelin H."/>
            <person name="Ren Q."/>
            <person name="Read T.D."/>
            <person name="DeBoy R.T."/>
            <person name="Seshadri R."/>
            <person name="Salzberg S.L."/>
            <person name="Jensen H.B."/>
            <person name="Birkeland N.K."/>
            <person name="Nelson W.C."/>
            <person name="Dodson R.J."/>
            <person name="Grindhaug S.H."/>
            <person name="Holt I.E."/>
            <person name="Eidhammer I."/>
            <person name="Jonasen I."/>
            <person name="Vanaken S."/>
            <person name="Utterback T.R."/>
            <person name="Feldblyum T.V."/>
            <person name="Fraser C.M."/>
            <person name="Lillehaug J.R."/>
            <person name="Eisen J.A."/>
        </authorList>
    </citation>
    <scope>NUCLEOTIDE SEQUENCE [LARGE SCALE GENOMIC DNA]</scope>
    <source>
        <strain evidence="2">ATCC 33009 / NCIMB 11132 / Bath</strain>
    </source>
</reference>